<evidence type="ECO:0000313" key="1">
    <source>
        <dbReference type="EMBL" id="KAL2506704.1"/>
    </source>
</evidence>
<name>A0ABD1T1V1_9LAMI</name>
<accession>A0ABD1T1V1</accession>
<proteinExistence type="predicted"/>
<dbReference type="AlphaFoldDB" id="A0ABD1T1V1"/>
<dbReference type="GO" id="GO:1901135">
    <property type="term" value="P:carbohydrate derivative metabolic process"/>
    <property type="evidence" value="ECO:0007669"/>
    <property type="project" value="UniProtKB-ARBA"/>
</dbReference>
<protein>
    <submittedName>
        <fullName evidence="1">Beta-D-glucosyl crocetin beta-1</fullName>
    </submittedName>
</protein>
<evidence type="ECO:0000313" key="2">
    <source>
        <dbReference type="Proteomes" id="UP001604336"/>
    </source>
</evidence>
<dbReference type="PANTHER" id="PTHR48044:SF82">
    <property type="entry name" value="GLYCOSYLTRANSFERASE"/>
    <property type="match status" value="1"/>
</dbReference>
<dbReference type="PANTHER" id="PTHR48044">
    <property type="entry name" value="GLYCOSYLTRANSFERASE"/>
    <property type="match status" value="1"/>
</dbReference>
<dbReference type="GO" id="GO:0008194">
    <property type="term" value="F:UDP-glycosyltransferase activity"/>
    <property type="evidence" value="ECO:0007669"/>
    <property type="project" value="UniProtKB-ARBA"/>
</dbReference>
<reference evidence="2" key="1">
    <citation type="submission" date="2024-07" db="EMBL/GenBank/DDBJ databases">
        <title>Two chromosome-level genome assemblies of Korean endemic species Abeliophyllum distichum and Forsythia ovata (Oleaceae).</title>
        <authorList>
            <person name="Jang H."/>
        </authorList>
    </citation>
    <scope>NUCLEOTIDE SEQUENCE [LARGE SCALE GENOMIC DNA]</scope>
</reference>
<dbReference type="Gene3D" id="3.40.50.2000">
    <property type="entry name" value="Glycogen Phosphorylase B"/>
    <property type="match status" value="1"/>
</dbReference>
<dbReference type="SUPFAM" id="SSF53756">
    <property type="entry name" value="UDP-Glycosyltransferase/glycogen phosphorylase"/>
    <property type="match status" value="1"/>
</dbReference>
<organism evidence="1 2">
    <name type="scientific">Abeliophyllum distichum</name>
    <dbReference type="NCBI Taxonomy" id="126358"/>
    <lineage>
        <taxon>Eukaryota</taxon>
        <taxon>Viridiplantae</taxon>
        <taxon>Streptophyta</taxon>
        <taxon>Embryophyta</taxon>
        <taxon>Tracheophyta</taxon>
        <taxon>Spermatophyta</taxon>
        <taxon>Magnoliopsida</taxon>
        <taxon>eudicotyledons</taxon>
        <taxon>Gunneridae</taxon>
        <taxon>Pentapetalae</taxon>
        <taxon>asterids</taxon>
        <taxon>lamiids</taxon>
        <taxon>Lamiales</taxon>
        <taxon>Oleaceae</taxon>
        <taxon>Forsythieae</taxon>
        <taxon>Abeliophyllum</taxon>
    </lineage>
</organism>
<keyword evidence="2" id="KW-1185">Reference proteome</keyword>
<comment type="caution">
    <text evidence="1">The sequence shown here is derived from an EMBL/GenBank/DDBJ whole genome shotgun (WGS) entry which is preliminary data.</text>
</comment>
<gene>
    <name evidence="1" type="ORF">Adt_22325</name>
</gene>
<sequence length="171" mass="19426">MPTLMQAFQMSSSSFSTIISNLQPDLLIYDGFQPWAAKLDSSQAVLFATSGATTLLFFHHIHTHGSATHFSYSAKYFRDYEQKDLQAEGRSIKLKDSDEGFAFGIFKQSHDIVLIKTCKGIEEKCIDYLSILCQRKMVPVGPLVTDSKYEEENSEIKKWLSTKDQFSTVYI</sequence>
<dbReference type="Proteomes" id="UP001604336">
    <property type="component" value="Unassembled WGS sequence"/>
</dbReference>
<dbReference type="EMBL" id="JBFOLK010000006">
    <property type="protein sequence ID" value="KAL2506704.1"/>
    <property type="molecule type" value="Genomic_DNA"/>
</dbReference>